<evidence type="ECO:0000256" key="4">
    <source>
        <dbReference type="SAM" id="MobiDB-lite"/>
    </source>
</evidence>
<keyword evidence="2 3" id="KW-0694">RNA-binding</keyword>
<dbReference type="OrthoDB" id="271725at2759"/>
<name>A0A8H7BME6_9FUNG</name>
<evidence type="ECO:0000313" key="7">
    <source>
        <dbReference type="Proteomes" id="UP000605846"/>
    </source>
</evidence>
<sequence length="495" mass="54081">MSTLQAEAEPTVEDRNSVRASNGTNNMVPPTSPPYPPYGGYIDPAQLAFEHHHAAQVHAQAAAAAVAAAAAAAGSGGNNGGFDPNDPANYAYLYPLSPQLVHYYSDYSYPGSPAIHPQSPPVNPTSPPFSPTFQYQQGVTLSPPTHAYMLPPHSAQHYPPIHISPILTGTASVPGSPPHQFISLPGPFSLDTRSHKHKNHPHQQQQEIQYHSHNIYVRGLSSSITDESFLDLCEAYGKITSSKAIIDQKTGECKGYGFAMYENEEDCHNAIEGLNKAGFQASFARVGQESFSSRLRHLQDETSTNIYISNLPLDTTEQKLEEFFKPYQTVSNRILRDPQSGLSRGVGFARMSDRASAIAIIEKFNGHTIAGSSAPLQVRFADSPAQKKLKSQTTRKRMFRPRDFQPMAGFPVRQMPITPETMLGIAPASMPNPSNFYQDPQCGYPRSLATVNTVNRHAADSLASPPDDDENVKNLVADVEKKLNVISEQEVTSKE</sequence>
<accession>A0A8H7BME6</accession>
<dbReference type="Pfam" id="PF00076">
    <property type="entry name" value="RRM_1"/>
    <property type="match status" value="2"/>
</dbReference>
<dbReference type="Gene3D" id="3.30.70.330">
    <property type="match status" value="2"/>
</dbReference>
<evidence type="ECO:0000256" key="2">
    <source>
        <dbReference type="ARBA" id="ARBA00022884"/>
    </source>
</evidence>
<comment type="caution">
    <text evidence="6">The sequence shown here is derived from an EMBL/GenBank/DDBJ whole genome shotgun (WGS) entry which is preliminary data.</text>
</comment>
<dbReference type="PANTHER" id="PTHR24012">
    <property type="entry name" value="RNA BINDING PROTEIN"/>
    <property type="match status" value="1"/>
</dbReference>
<dbReference type="AlphaFoldDB" id="A0A8H7BME6"/>
<gene>
    <name evidence="6" type="ORF">EC973_008744</name>
</gene>
<evidence type="ECO:0000313" key="6">
    <source>
        <dbReference type="EMBL" id="KAF7726410.1"/>
    </source>
</evidence>
<dbReference type="InterPro" id="IPR000504">
    <property type="entry name" value="RRM_dom"/>
</dbReference>
<dbReference type="Proteomes" id="UP000605846">
    <property type="component" value="Unassembled WGS sequence"/>
</dbReference>
<feature type="domain" description="RRM" evidence="5">
    <location>
        <begin position="304"/>
        <end position="383"/>
    </location>
</feature>
<evidence type="ECO:0000256" key="1">
    <source>
        <dbReference type="ARBA" id="ARBA00022737"/>
    </source>
</evidence>
<dbReference type="InterPro" id="IPR012677">
    <property type="entry name" value="Nucleotide-bd_a/b_plait_sf"/>
</dbReference>
<evidence type="ECO:0000259" key="5">
    <source>
        <dbReference type="PROSITE" id="PS50102"/>
    </source>
</evidence>
<dbReference type="InterPro" id="IPR002343">
    <property type="entry name" value="Hud_Sxl_RNA"/>
</dbReference>
<dbReference type="GO" id="GO:0003723">
    <property type="term" value="F:RNA binding"/>
    <property type="evidence" value="ECO:0007669"/>
    <property type="project" value="UniProtKB-UniRule"/>
</dbReference>
<evidence type="ECO:0000256" key="3">
    <source>
        <dbReference type="PROSITE-ProRule" id="PRU00176"/>
    </source>
</evidence>
<reference evidence="6" key="1">
    <citation type="submission" date="2020-01" db="EMBL/GenBank/DDBJ databases">
        <title>Genome Sequencing of Three Apophysomyces-Like Fungal Strains Confirms a Novel Fungal Genus in the Mucoromycota with divergent Burkholderia-like Endosymbiotic Bacteria.</title>
        <authorList>
            <person name="Stajich J.E."/>
            <person name="Macias A.M."/>
            <person name="Carter-House D."/>
            <person name="Lovett B."/>
            <person name="Kasson L.R."/>
            <person name="Berry K."/>
            <person name="Grigoriev I."/>
            <person name="Chang Y."/>
            <person name="Spatafora J."/>
            <person name="Kasson M.T."/>
        </authorList>
    </citation>
    <scope>NUCLEOTIDE SEQUENCE</scope>
    <source>
        <strain evidence="6">NRRL A-21654</strain>
    </source>
</reference>
<dbReference type="PROSITE" id="PS50102">
    <property type="entry name" value="RRM"/>
    <property type="match status" value="2"/>
</dbReference>
<dbReference type="GO" id="GO:1990904">
    <property type="term" value="C:ribonucleoprotein complex"/>
    <property type="evidence" value="ECO:0007669"/>
    <property type="project" value="InterPro"/>
</dbReference>
<dbReference type="PRINTS" id="PR00961">
    <property type="entry name" value="HUDSXLRNA"/>
</dbReference>
<organism evidence="6 7">
    <name type="scientific">Apophysomyces ossiformis</name>
    <dbReference type="NCBI Taxonomy" id="679940"/>
    <lineage>
        <taxon>Eukaryota</taxon>
        <taxon>Fungi</taxon>
        <taxon>Fungi incertae sedis</taxon>
        <taxon>Mucoromycota</taxon>
        <taxon>Mucoromycotina</taxon>
        <taxon>Mucoromycetes</taxon>
        <taxon>Mucorales</taxon>
        <taxon>Mucorineae</taxon>
        <taxon>Mucoraceae</taxon>
        <taxon>Apophysomyces</taxon>
    </lineage>
</organism>
<dbReference type="EMBL" id="JABAYA010000079">
    <property type="protein sequence ID" value="KAF7726410.1"/>
    <property type="molecule type" value="Genomic_DNA"/>
</dbReference>
<proteinExistence type="predicted"/>
<feature type="region of interest" description="Disordered" evidence="4">
    <location>
        <begin position="1"/>
        <end position="34"/>
    </location>
</feature>
<dbReference type="SMART" id="SM00360">
    <property type="entry name" value="RRM"/>
    <property type="match status" value="2"/>
</dbReference>
<keyword evidence="1" id="KW-0677">Repeat</keyword>
<feature type="compositionally biased region" description="Polar residues" evidence="4">
    <location>
        <begin position="18"/>
        <end position="28"/>
    </location>
</feature>
<dbReference type="InterPro" id="IPR035979">
    <property type="entry name" value="RBD_domain_sf"/>
</dbReference>
<keyword evidence="7" id="KW-1185">Reference proteome</keyword>
<dbReference type="SUPFAM" id="SSF54928">
    <property type="entry name" value="RNA-binding domain, RBD"/>
    <property type="match status" value="2"/>
</dbReference>
<feature type="domain" description="RRM" evidence="5">
    <location>
        <begin position="213"/>
        <end position="286"/>
    </location>
</feature>
<protein>
    <recommendedName>
        <fullName evidence="5">RRM domain-containing protein</fullName>
    </recommendedName>
</protein>